<protein>
    <recommendedName>
        <fullName evidence="6">OmpA-like domain-containing protein</fullName>
    </recommendedName>
</protein>
<dbReference type="PROSITE" id="PS51123">
    <property type="entry name" value="OMPA_2"/>
    <property type="match status" value="1"/>
</dbReference>
<dbReference type="Gene3D" id="3.30.1330.60">
    <property type="entry name" value="OmpA-like domain"/>
    <property type="match status" value="1"/>
</dbReference>
<feature type="compositionally biased region" description="Basic residues" evidence="5">
    <location>
        <begin position="652"/>
        <end position="661"/>
    </location>
</feature>
<comment type="caution">
    <text evidence="7">The sequence shown here is derived from an EMBL/GenBank/DDBJ whole genome shotgun (WGS) entry which is preliminary data.</text>
</comment>
<accession>A0A2T4J7Y7</accession>
<dbReference type="EMBL" id="PZKE01000010">
    <property type="protein sequence ID" value="PTE14020.1"/>
    <property type="molecule type" value="Genomic_DNA"/>
</dbReference>
<keyword evidence="2 4" id="KW-0472">Membrane</keyword>
<dbReference type="Pfam" id="PF00691">
    <property type="entry name" value="OmpA"/>
    <property type="match status" value="1"/>
</dbReference>
<evidence type="ECO:0000256" key="4">
    <source>
        <dbReference type="PROSITE-ProRule" id="PRU00473"/>
    </source>
</evidence>
<proteinExistence type="predicted"/>
<evidence type="ECO:0000256" key="5">
    <source>
        <dbReference type="SAM" id="MobiDB-lite"/>
    </source>
</evidence>
<dbReference type="InterPro" id="IPR006664">
    <property type="entry name" value="OMP_bac"/>
</dbReference>
<dbReference type="PRINTS" id="PR01021">
    <property type="entry name" value="OMPADOMAIN"/>
</dbReference>
<feature type="region of interest" description="Disordered" evidence="5">
    <location>
        <begin position="604"/>
        <end position="661"/>
    </location>
</feature>
<evidence type="ECO:0000256" key="1">
    <source>
        <dbReference type="ARBA" id="ARBA00004442"/>
    </source>
</evidence>
<dbReference type="GO" id="GO:0009279">
    <property type="term" value="C:cell outer membrane"/>
    <property type="evidence" value="ECO:0007669"/>
    <property type="project" value="UniProtKB-SubCell"/>
</dbReference>
<evidence type="ECO:0000256" key="3">
    <source>
        <dbReference type="ARBA" id="ARBA00023237"/>
    </source>
</evidence>
<gene>
    <name evidence="7" type="ORF">C5F44_11620</name>
</gene>
<comment type="subcellular location">
    <subcellularLocation>
        <location evidence="1">Cell outer membrane</location>
    </subcellularLocation>
</comment>
<evidence type="ECO:0000313" key="8">
    <source>
        <dbReference type="Proteomes" id="UP000241362"/>
    </source>
</evidence>
<dbReference type="Gene3D" id="3.40.1520.20">
    <property type="match status" value="2"/>
</dbReference>
<dbReference type="InterPro" id="IPR036737">
    <property type="entry name" value="OmpA-like_sf"/>
</dbReference>
<feature type="compositionally biased region" description="Low complexity" evidence="5">
    <location>
        <begin position="605"/>
        <end position="634"/>
    </location>
</feature>
<keyword evidence="3" id="KW-0998">Cell outer membrane</keyword>
<feature type="domain" description="OmpA-like" evidence="6">
    <location>
        <begin position="490"/>
        <end position="607"/>
    </location>
</feature>
<reference evidence="7 8" key="1">
    <citation type="submission" date="2018-03" db="EMBL/GenBank/DDBJ databases">
        <title>Rhodobacter blasticus.</title>
        <authorList>
            <person name="Meyer T.E."/>
            <person name="Miller S."/>
            <person name="Lodha T."/>
            <person name="Gandham S."/>
            <person name="Chintalapati S."/>
            <person name="Chintalapati V.R."/>
        </authorList>
    </citation>
    <scope>NUCLEOTIDE SEQUENCE [LARGE SCALE GENOMIC DNA]</scope>
    <source>
        <strain evidence="7 8">DSM 2131</strain>
    </source>
</reference>
<dbReference type="CDD" id="cd07185">
    <property type="entry name" value="OmpA_C-like"/>
    <property type="match status" value="1"/>
</dbReference>
<dbReference type="InterPro" id="IPR050330">
    <property type="entry name" value="Bact_OuterMem_StrucFunc"/>
</dbReference>
<evidence type="ECO:0000259" key="6">
    <source>
        <dbReference type="PROSITE" id="PS51123"/>
    </source>
</evidence>
<dbReference type="PANTHER" id="PTHR30329:SF21">
    <property type="entry name" value="LIPOPROTEIN YIAD-RELATED"/>
    <property type="match status" value="1"/>
</dbReference>
<evidence type="ECO:0000256" key="2">
    <source>
        <dbReference type="ARBA" id="ARBA00023136"/>
    </source>
</evidence>
<dbReference type="Proteomes" id="UP000241362">
    <property type="component" value="Unassembled WGS sequence"/>
</dbReference>
<keyword evidence="8" id="KW-1185">Reference proteome</keyword>
<sequence>MRLSPTVLAALTFAAAGVLMLCVAFGAALVIERRSETVISERLAAAGMGWASVETNGLQVLLSGTAPNEAARFSALNLVGSLIDSSRIRDGLDVAPASALEAPRFSVEMLRNDDGIQLIGLMPEVPADKGLTAEELAIAAAELTPGSEPANMLQAAAYPPPETWDAALDFGLQALQMLKRSKISVSAELVEVTAIAASADEKRRFETLLAARKPEGVRLVTDISAPRPVITPFTLRFLKDANGARFDACSADTDRARLQIMAAAREAGLPDGATCVIGLGVPSPRWGEAAAAGIRAVAALGSATLTFSDADITLVAGEGVSQADFDRVVGDLSAALPDVFSLEATPPKADAATLGPAEFTAKLSGEGKVELRGRLVDEAQQAAVDAFAKAEFGASRVYVATRLDPELPNGWPVRVLAGIEALAELHEGSLLVRADLVEVKGITGSQGSRARITQILSSRLGQGQTFRVDVRYDEALDPLAALPTPQECADRLGAVMASRKIAFTPGSAEIASEAGPVIDALAAILKDCPGIRMEIAGHTDSQGSESGNQALSQARAEAVLIALQGRRIDVSGMVAMGYGESTPIADNGTEEGREANRRIEFVLKEPGAAAPAGNASAPAEAGEAPAPEAAAGGPDFSNDTSPSVAPTEKTIRPKPRPARNG</sequence>
<dbReference type="AlphaFoldDB" id="A0A2T4J7Y7"/>
<organism evidence="7 8">
    <name type="scientific">Fuscovulum blasticum DSM 2131</name>
    <dbReference type="NCBI Taxonomy" id="1188250"/>
    <lineage>
        <taxon>Bacteria</taxon>
        <taxon>Pseudomonadati</taxon>
        <taxon>Pseudomonadota</taxon>
        <taxon>Alphaproteobacteria</taxon>
        <taxon>Rhodobacterales</taxon>
        <taxon>Paracoccaceae</taxon>
        <taxon>Pseudogemmobacter</taxon>
    </lineage>
</organism>
<evidence type="ECO:0000313" key="7">
    <source>
        <dbReference type="EMBL" id="PTE14020.1"/>
    </source>
</evidence>
<dbReference type="InterPro" id="IPR006665">
    <property type="entry name" value="OmpA-like"/>
</dbReference>
<name>A0A2T4J7Y7_FUSBL</name>
<dbReference type="PANTHER" id="PTHR30329">
    <property type="entry name" value="STATOR ELEMENT OF FLAGELLAR MOTOR COMPLEX"/>
    <property type="match status" value="1"/>
</dbReference>
<dbReference type="SUPFAM" id="SSF103088">
    <property type="entry name" value="OmpA-like"/>
    <property type="match status" value="1"/>
</dbReference>